<evidence type="ECO:0000313" key="8">
    <source>
        <dbReference type="Proteomes" id="UP001189429"/>
    </source>
</evidence>
<reference evidence="7" key="1">
    <citation type="submission" date="2023-10" db="EMBL/GenBank/DDBJ databases">
        <authorList>
            <person name="Chen Y."/>
            <person name="Shah S."/>
            <person name="Dougan E. K."/>
            <person name="Thang M."/>
            <person name="Chan C."/>
        </authorList>
    </citation>
    <scope>NUCLEOTIDE SEQUENCE [LARGE SCALE GENOMIC DNA]</scope>
</reference>
<feature type="chain" id="PRO_5046846193" evidence="4">
    <location>
        <begin position="19"/>
        <end position="1427"/>
    </location>
</feature>
<dbReference type="SMART" id="SM01411">
    <property type="entry name" value="Ephrin_rec_like"/>
    <property type="match status" value="3"/>
</dbReference>
<feature type="compositionally biased region" description="Low complexity" evidence="2">
    <location>
        <begin position="1403"/>
        <end position="1415"/>
    </location>
</feature>
<dbReference type="SUPFAM" id="SSF53850">
    <property type="entry name" value="Periplasmic binding protein-like II"/>
    <property type="match status" value="1"/>
</dbReference>
<dbReference type="PANTHER" id="PTHR30570">
    <property type="entry name" value="PERIPLASMIC PHOSPHATE BINDING COMPONENT OF PHOSPHATE ABC TRANSPORTER"/>
    <property type="match status" value="1"/>
</dbReference>
<gene>
    <name evidence="7" type="ORF">PCOR1329_LOCUS42485</name>
</gene>
<protein>
    <submittedName>
        <fullName evidence="7">Uncharacterized protein</fullName>
    </submittedName>
</protein>
<feature type="compositionally biased region" description="Basic and acidic residues" evidence="2">
    <location>
        <begin position="1363"/>
        <end position="1380"/>
    </location>
</feature>
<evidence type="ECO:0000259" key="5">
    <source>
        <dbReference type="Pfam" id="PF07699"/>
    </source>
</evidence>
<sequence length="1427" mass="153547">MVVASALLLLLCAPRAEAQSLPHLRIAGSSTVKPVAEQWQNALLLNYSITLEGGGSSTGARRVCLPPSDPEHVDIGDMSREWKTSEAQLLDDGYTYECLESGNRVTQIMVAIDGLAVAVKRDSAAHACIEAIGGLTLAQLRWVFSDWSDAELEADGVSIESCVPNMDDDAVKEWSDLDARCEETPINPYGAGDQSGTHDFFGETVLGDFGGAEGFPDCDADDMHYLEGLDEDAADLYIQSQRTPNCVMPSEDDHLLLQWLLADTGGIAYFGYAYFAQFTDTVAAIAIAKDTELGVLDTLLAKIVPDSESIVDGSYSAFKRDLYMNVYNNAWNISGKFLEFGFSDAGQELVEETGYVKVNRDQHADMSVRIGKGVMTGGNLEADYVPVPPDSCPVGSGLISWEFTNEFGNDKIGYACESCAAGTVKNNDESSPCDPCPPGFFTNETGQTTCEPCPQGTAATEHGSSNCSMCSLNEHQPLPGQGSCLACSTGRFTELSGQSTCISCALGTYMLPGGNYTCEACPAGMTTIYRAATAKESCKCAEGTYLAEGGGLDGPCVDCPDGMQCAFGSTFSNFFAIDGSMKTAADDDQPFPMVEEGYMTRTDDLLRVFKCKTKSHCPGGLPATCARGRDSGEVACARCEDYTYEEGEECHPCKANATWLVLLACFAAVVAVCVGTISVNRNLLMQTSSTLMCVIMASQMFLGLQTFSVFTFFSLEWFEPLRGMLKIMSLISFDLEILRISCSMGSNPTSNYALRQFVAPLAVPWICLTVLVKKQFDPQAMHFREAVNTIGTVFQVFFISIVLSATAPLVFYDHPNDAGSSLVSDPAVLYFESDEHYSMLAVGILAMVMVPLPFLSFVLYGTLKYPNYAVTVGADTNFFGFASFRFLFFRFKPSRYYYGLIMLVRNLLLCLVPVIIESDVAAQVICTSVLILATMVLQVELAPWKLAAANYADAACSSTLLMVLICGAMAANVDVQNSSIPAFASVLVGFFFAVGAVLVAASAFYYFKPFPTYAFFICHHREGAQAQARLLKMILTSKTGQPVLTDTDDLMQLDSLFDTVKTQVHHLVVYLTRDTLSRPWCAGEIVTALMWRRRVTAVVTDSFVPPNEVDYADMAKYLDLSSCSLNAFGITTDSVATAYRSLMSDDVQKVHMRSGVKGMARFEEVTNFLSDCQEVSAASNETEAKASAEALPREPRAVLISSEPGNDEALAAALILLQKIQPQLKGLVPEGVRVIDEYARDEGAIVNAVAAARALLVLLSPGTLAASEQITAIEQIMLSIEKAGNEGVPPPAAVSVALSWGFQVPSDEYYNEKIRRVTQGGQKSAALIRSFFQQGAVQFSVGASEQILEAQVSELVLRVSRAEAQEGPKEQAEHGTEGEHSAQGQGGGTAAGGEDEPADDAPQKAGPPAGPQQEAGQGGDDNASLQV</sequence>
<keyword evidence="1 4" id="KW-0732">Signal</keyword>
<dbReference type="Gene3D" id="3.40.190.10">
    <property type="entry name" value="Periplasmic binding protein-like II"/>
    <property type="match status" value="2"/>
</dbReference>
<dbReference type="Pfam" id="PF12849">
    <property type="entry name" value="PBP_like_2"/>
    <property type="match status" value="1"/>
</dbReference>
<keyword evidence="3" id="KW-0812">Transmembrane</keyword>
<feature type="transmembrane region" description="Helical" evidence="3">
    <location>
        <begin position="659"/>
        <end position="679"/>
    </location>
</feature>
<evidence type="ECO:0000256" key="1">
    <source>
        <dbReference type="ARBA" id="ARBA00022729"/>
    </source>
</evidence>
<organism evidence="7 8">
    <name type="scientific">Prorocentrum cordatum</name>
    <dbReference type="NCBI Taxonomy" id="2364126"/>
    <lineage>
        <taxon>Eukaryota</taxon>
        <taxon>Sar</taxon>
        <taxon>Alveolata</taxon>
        <taxon>Dinophyceae</taxon>
        <taxon>Prorocentrales</taxon>
        <taxon>Prorocentraceae</taxon>
        <taxon>Prorocentrum</taxon>
    </lineage>
</organism>
<feature type="domain" description="Tyrosine-protein kinase ephrin type A/B receptor-like" evidence="5">
    <location>
        <begin position="496"/>
        <end position="538"/>
    </location>
</feature>
<evidence type="ECO:0000259" key="6">
    <source>
        <dbReference type="Pfam" id="PF12849"/>
    </source>
</evidence>
<dbReference type="InterPro" id="IPR035897">
    <property type="entry name" value="Toll_tir_struct_dom_sf"/>
</dbReference>
<dbReference type="InterPro" id="IPR050811">
    <property type="entry name" value="Phosphate_ABC_transporter"/>
</dbReference>
<dbReference type="Proteomes" id="UP001189429">
    <property type="component" value="Unassembled WGS sequence"/>
</dbReference>
<dbReference type="PANTHER" id="PTHR30570:SF1">
    <property type="entry name" value="PHOSPHATE-BINDING PROTEIN PSTS"/>
    <property type="match status" value="1"/>
</dbReference>
<name>A0ABN9TUH9_9DINO</name>
<feature type="signal peptide" evidence="4">
    <location>
        <begin position="1"/>
        <end position="18"/>
    </location>
</feature>
<dbReference type="Pfam" id="PF07699">
    <property type="entry name" value="Ephrin_rec_like"/>
    <property type="match status" value="2"/>
</dbReference>
<proteinExistence type="predicted"/>
<feature type="transmembrane region" description="Helical" evidence="3">
    <location>
        <begin position="753"/>
        <end position="772"/>
    </location>
</feature>
<evidence type="ECO:0000256" key="3">
    <source>
        <dbReference type="SAM" id="Phobius"/>
    </source>
</evidence>
<feature type="transmembrane region" description="Helical" evidence="3">
    <location>
        <begin position="922"/>
        <end position="939"/>
    </location>
</feature>
<comment type="caution">
    <text evidence="7">The sequence shown here is derived from an EMBL/GenBank/DDBJ whole genome shotgun (WGS) entry which is preliminary data.</text>
</comment>
<dbReference type="EMBL" id="CAUYUJ010015105">
    <property type="protein sequence ID" value="CAK0849911.1"/>
    <property type="molecule type" value="Genomic_DNA"/>
</dbReference>
<evidence type="ECO:0000313" key="7">
    <source>
        <dbReference type="EMBL" id="CAK0849911.1"/>
    </source>
</evidence>
<dbReference type="Gene3D" id="3.40.50.10140">
    <property type="entry name" value="Toll/interleukin-1 receptor homology (TIR) domain"/>
    <property type="match status" value="1"/>
</dbReference>
<keyword evidence="3" id="KW-1133">Transmembrane helix</keyword>
<dbReference type="CDD" id="cd00185">
    <property type="entry name" value="TNFRSF"/>
    <property type="match status" value="1"/>
</dbReference>
<dbReference type="SUPFAM" id="SSF52200">
    <property type="entry name" value="Toll/Interleukin receptor TIR domain"/>
    <property type="match status" value="1"/>
</dbReference>
<feature type="transmembrane region" description="Helical" evidence="3">
    <location>
        <begin position="837"/>
        <end position="860"/>
    </location>
</feature>
<feature type="domain" description="Tyrosine-protein kinase ephrin type A/B receptor-like" evidence="5">
    <location>
        <begin position="427"/>
        <end position="466"/>
    </location>
</feature>
<feature type="transmembrane region" description="Helical" evidence="3">
    <location>
        <begin position="983"/>
        <end position="1007"/>
    </location>
</feature>
<keyword evidence="8" id="KW-1185">Reference proteome</keyword>
<dbReference type="InterPro" id="IPR024370">
    <property type="entry name" value="PBP_domain"/>
</dbReference>
<feature type="transmembrane region" description="Helical" evidence="3">
    <location>
        <begin position="896"/>
        <end position="916"/>
    </location>
</feature>
<dbReference type="InterPro" id="IPR009030">
    <property type="entry name" value="Growth_fac_rcpt_cys_sf"/>
</dbReference>
<feature type="transmembrane region" description="Helical" evidence="3">
    <location>
        <begin position="793"/>
        <end position="812"/>
    </location>
</feature>
<feature type="region of interest" description="Disordered" evidence="2">
    <location>
        <begin position="1363"/>
        <end position="1427"/>
    </location>
</feature>
<feature type="domain" description="PBP" evidence="6">
    <location>
        <begin position="14"/>
        <end position="344"/>
    </location>
</feature>
<dbReference type="InterPro" id="IPR011641">
    <property type="entry name" value="Tyr-kin_ephrin_A/B_rcpt-like"/>
</dbReference>
<feature type="transmembrane region" description="Helical" evidence="3">
    <location>
        <begin position="691"/>
        <end position="715"/>
    </location>
</feature>
<evidence type="ECO:0000256" key="4">
    <source>
        <dbReference type="SAM" id="SignalP"/>
    </source>
</evidence>
<dbReference type="Gene3D" id="2.10.50.10">
    <property type="entry name" value="Tumor Necrosis Factor Receptor, subunit A, domain 2"/>
    <property type="match status" value="2"/>
</dbReference>
<evidence type="ECO:0000256" key="2">
    <source>
        <dbReference type="SAM" id="MobiDB-lite"/>
    </source>
</evidence>
<accession>A0ABN9TUH9</accession>
<keyword evidence="3" id="KW-0472">Membrane</keyword>
<dbReference type="SUPFAM" id="SSF57184">
    <property type="entry name" value="Growth factor receptor domain"/>
    <property type="match status" value="1"/>
</dbReference>